<dbReference type="GO" id="GO:0042790">
    <property type="term" value="P:nucleolar large rRNA transcription by RNA polymerase I"/>
    <property type="evidence" value="ECO:0007669"/>
    <property type="project" value="InterPro"/>
</dbReference>
<feature type="compositionally biased region" description="Polar residues" evidence="1">
    <location>
        <begin position="391"/>
        <end position="408"/>
    </location>
</feature>
<feature type="compositionally biased region" description="Basic and acidic residues" evidence="1">
    <location>
        <begin position="376"/>
        <end position="390"/>
    </location>
</feature>
<accession>A0A9N9B0I6</accession>
<dbReference type="GO" id="GO:0000500">
    <property type="term" value="C:RNA polymerase I upstream activating factor complex"/>
    <property type="evidence" value="ECO:0007669"/>
    <property type="project" value="InterPro"/>
</dbReference>
<dbReference type="GO" id="GO:0000182">
    <property type="term" value="F:rDNA binding"/>
    <property type="evidence" value="ECO:0007669"/>
    <property type="project" value="TreeGrafter"/>
</dbReference>
<evidence type="ECO:0000256" key="1">
    <source>
        <dbReference type="SAM" id="MobiDB-lite"/>
    </source>
</evidence>
<gene>
    <name evidence="2" type="ORF">ALEPTO_LOCUS5775</name>
</gene>
<feature type="compositionally biased region" description="Basic and acidic residues" evidence="1">
    <location>
        <begin position="302"/>
        <end position="312"/>
    </location>
</feature>
<feature type="non-terminal residue" evidence="2">
    <location>
        <position position="1"/>
    </location>
</feature>
<dbReference type="InterPro" id="IPR001005">
    <property type="entry name" value="SANT/Myb"/>
</dbReference>
<proteinExistence type="predicted"/>
<organism evidence="2 3">
    <name type="scientific">Ambispora leptoticha</name>
    <dbReference type="NCBI Taxonomy" id="144679"/>
    <lineage>
        <taxon>Eukaryota</taxon>
        <taxon>Fungi</taxon>
        <taxon>Fungi incertae sedis</taxon>
        <taxon>Mucoromycota</taxon>
        <taxon>Glomeromycotina</taxon>
        <taxon>Glomeromycetes</taxon>
        <taxon>Archaeosporales</taxon>
        <taxon>Ambisporaceae</taxon>
        <taxon>Ambispora</taxon>
    </lineage>
</organism>
<dbReference type="EMBL" id="CAJVPS010001732">
    <property type="protein sequence ID" value="CAG8548823.1"/>
    <property type="molecule type" value="Genomic_DNA"/>
</dbReference>
<dbReference type="CDD" id="cd00167">
    <property type="entry name" value="SANT"/>
    <property type="match status" value="1"/>
</dbReference>
<dbReference type="PANTHER" id="PTHR28079">
    <property type="entry name" value="RNA POLYMERASE I-SPECIFIC TRANSCRIPTION INITIATION FACTOR RRN5"/>
    <property type="match status" value="1"/>
</dbReference>
<evidence type="ECO:0000313" key="3">
    <source>
        <dbReference type="Proteomes" id="UP000789508"/>
    </source>
</evidence>
<reference evidence="2" key="1">
    <citation type="submission" date="2021-06" db="EMBL/GenBank/DDBJ databases">
        <authorList>
            <person name="Kallberg Y."/>
            <person name="Tangrot J."/>
            <person name="Rosling A."/>
        </authorList>
    </citation>
    <scope>NUCLEOTIDE SEQUENCE</scope>
    <source>
        <strain evidence="2">FL130A</strain>
    </source>
</reference>
<sequence length="532" mass="60478">MRKTAIQDQVRKYLPRSEELLNVTEQVNVQDIDKLTYATLVVDTETSICVEQESPFMYGSGLCRKKQGLLHSLKWDEDDKEQFFNALSRCGKHNPEEIARRIGKNVISVMMYLDLLESELNYYKMIGTVKSLDLCEFPSAREMSDQWLEMEESQSKFLCEREQREALMTADVENYQPIPAEVLRKLELFHLKNALLLAHQRYTKHLNTAILRSTFVSFHDLIRDWLNVVINDILTLMQACPISDHPDNLDDKSISAENNLELPNLELITISDELTNSLGPSNNESVAINNPNQTFVMEHFEPETSEQPRSDELTNSLGPSNNESVAINNSNQMLVTERFEPETSEPPRSDELTNSLGPSNNESVAINNPNQMLVTERFEPETSEQPRSDELTNSLGPSNNESVAINNPNQTFVTERFESETSEPPRSILLRSINYAVEVPEPSQSSHTPNVAVPGPSYTGNQYPNINFAMENCEPLVPGYRNIDFVMENREPVVPGPSYTGNRYPNMNFVENREPVVPGPSYTGNRYPNMNF</sequence>
<evidence type="ECO:0000313" key="2">
    <source>
        <dbReference type="EMBL" id="CAG8548823.1"/>
    </source>
</evidence>
<name>A0A9N9B0I6_9GLOM</name>
<dbReference type="InterPro" id="IPR039601">
    <property type="entry name" value="Rrn5"/>
</dbReference>
<dbReference type="AlphaFoldDB" id="A0A9N9B0I6"/>
<feature type="compositionally biased region" description="Basic and acidic residues" evidence="1">
    <location>
        <begin position="337"/>
        <end position="351"/>
    </location>
</feature>
<dbReference type="GO" id="GO:0001181">
    <property type="term" value="F:RNA polymerase I general transcription initiation factor activity"/>
    <property type="evidence" value="ECO:0007669"/>
    <property type="project" value="TreeGrafter"/>
</dbReference>
<dbReference type="OrthoDB" id="2240312at2759"/>
<dbReference type="GO" id="GO:0006361">
    <property type="term" value="P:transcription initiation at RNA polymerase I promoter"/>
    <property type="evidence" value="ECO:0007669"/>
    <property type="project" value="TreeGrafter"/>
</dbReference>
<keyword evidence="3" id="KW-1185">Reference proteome</keyword>
<dbReference type="Proteomes" id="UP000789508">
    <property type="component" value="Unassembled WGS sequence"/>
</dbReference>
<protein>
    <submittedName>
        <fullName evidence="2">5232_t:CDS:1</fullName>
    </submittedName>
</protein>
<feature type="region of interest" description="Disordered" evidence="1">
    <location>
        <begin position="302"/>
        <end position="408"/>
    </location>
</feature>
<feature type="compositionally biased region" description="Polar residues" evidence="1">
    <location>
        <begin position="352"/>
        <end position="373"/>
    </location>
</feature>
<feature type="compositionally biased region" description="Polar residues" evidence="1">
    <location>
        <begin position="313"/>
        <end position="334"/>
    </location>
</feature>
<dbReference type="PANTHER" id="PTHR28079:SF1">
    <property type="entry name" value="RNA POLYMERASE I-SPECIFIC TRANSCRIPTION INITIATION FACTOR RRN5"/>
    <property type="match status" value="1"/>
</dbReference>
<comment type="caution">
    <text evidence="2">The sequence shown here is derived from an EMBL/GenBank/DDBJ whole genome shotgun (WGS) entry which is preliminary data.</text>
</comment>